<keyword evidence="4 10" id="KW-0028">Amino-acid biosynthesis</keyword>
<dbReference type="Gene3D" id="3.20.10.10">
    <property type="entry name" value="D-amino Acid Aminotransferase, subunit A, domain 2"/>
    <property type="match status" value="1"/>
</dbReference>
<comment type="cofactor">
    <cofactor evidence="1 9">
        <name>pyridoxal 5'-phosphate</name>
        <dbReference type="ChEBI" id="CHEBI:597326"/>
    </cofactor>
</comment>
<dbReference type="InterPro" id="IPR043132">
    <property type="entry name" value="BCAT-like_C"/>
</dbReference>
<dbReference type="PROSITE" id="PS00770">
    <property type="entry name" value="AA_TRANSFER_CLASS_4"/>
    <property type="match status" value="1"/>
</dbReference>
<gene>
    <name evidence="11" type="primary">Necator_chrII.g4463</name>
    <name evidence="11" type="ORF">RB195_016671</name>
</gene>
<reference evidence="11 12" key="1">
    <citation type="submission" date="2023-08" db="EMBL/GenBank/DDBJ databases">
        <title>A Necator americanus chromosomal reference genome.</title>
        <authorList>
            <person name="Ilik V."/>
            <person name="Petrzelkova K.J."/>
            <person name="Pardy F."/>
            <person name="Fuh T."/>
            <person name="Niatou-Singa F.S."/>
            <person name="Gouil Q."/>
            <person name="Baker L."/>
            <person name="Ritchie M.E."/>
            <person name="Jex A.R."/>
            <person name="Gazzola D."/>
            <person name="Li H."/>
            <person name="Toshio Fujiwara R."/>
            <person name="Zhan B."/>
            <person name="Aroian R.V."/>
            <person name="Pafco B."/>
            <person name="Schwarz E.M."/>
        </authorList>
    </citation>
    <scope>NUCLEOTIDE SEQUENCE [LARGE SCALE GENOMIC DNA]</scope>
    <source>
        <strain evidence="11 12">Aroian</strain>
        <tissue evidence="11">Whole animal</tissue>
    </source>
</reference>
<dbReference type="Proteomes" id="UP001303046">
    <property type="component" value="Unassembled WGS sequence"/>
</dbReference>
<evidence type="ECO:0000313" key="12">
    <source>
        <dbReference type="Proteomes" id="UP001303046"/>
    </source>
</evidence>
<sequence>MLSAFRRFPYCNLSWISVSQFSISATNNGKQVFYHKDLEIKQAKPEERQPLPKKDQQLGFGVIHSDHMFEVNYELGKGWTKPVIRPYTNLSIDPAAKVLHYACELFEGMKAYRGADNRIRLFRPELNMARMRRSAVRCALPDFDGKELLKCIRELVKIDQAWVPYQKGASLYIRPTLIGTEPSLSVTLSNEAKLFVITGPAGAYFDTFDPVSLLADPQYVRAAKGGVGAFKLGCNYAPTMKIAGDALKKGCKQVLWLAGPEQHITEVGAMNVFMYWKNEEGENELITASLETGIILPGVTRQSILELAREMGEVKVTERDFTMDELRKALKENRVYEIFGAGTAAVVIPVDMILYQIDDHEEKLKIPLMESTKSLMQRLFKAITDIQYGRASRPEWIVEI</sequence>
<dbReference type="InterPro" id="IPR005786">
    <property type="entry name" value="B_amino_transII"/>
</dbReference>
<evidence type="ECO:0000256" key="9">
    <source>
        <dbReference type="RuleBase" id="RU004516"/>
    </source>
</evidence>
<keyword evidence="7 10" id="KW-0100">Branched-chain amino acid biosynthesis</keyword>
<comment type="catalytic activity">
    <reaction evidence="10">
        <text>L-leucine + 2-oxoglutarate = 4-methyl-2-oxopentanoate + L-glutamate</text>
        <dbReference type="Rhea" id="RHEA:18321"/>
        <dbReference type="ChEBI" id="CHEBI:16810"/>
        <dbReference type="ChEBI" id="CHEBI:17865"/>
        <dbReference type="ChEBI" id="CHEBI:29985"/>
        <dbReference type="ChEBI" id="CHEBI:57427"/>
        <dbReference type="EC" id="2.6.1.42"/>
    </reaction>
</comment>
<dbReference type="PIRSF" id="PIRSF006468">
    <property type="entry name" value="BCAT1"/>
    <property type="match status" value="1"/>
</dbReference>
<evidence type="ECO:0000256" key="10">
    <source>
        <dbReference type="RuleBase" id="RU004517"/>
    </source>
</evidence>
<accession>A0ABR1C2Q8</accession>
<dbReference type="Gene3D" id="3.30.470.10">
    <property type="match status" value="1"/>
</dbReference>
<evidence type="ECO:0000256" key="3">
    <source>
        <dbReference type="ARBA" id="ARBA00022576"/>
    </source>
</evidence>
<comment type="catalytic activity">
    <reaction evidence="10">
        <text>L-isoleucine + 2-oxoglutarate = (S)-3-methyl-2-oxopentanoate + L-glutamate</text>
        <dbReference type="Rhea" id="RHEA:24801"/>
        <dbReference type="ChEBI" id="CHEBI:16810"/>
        <dbReference type="ChEBI" id="CHEBI:29985"/>
        <dbReference type="ChEBI" id="CHEBI:35146"/>
        <dbReference type="ChEBI" id="CHEBI:58045"/>
        <dbReference type="EC" id="2.6.1.42"/>
    </reaction>
</comment>
<dbReference type="PANTHER" id="PTHR11825:SF44">
    <property type="entry name" value="BRANCHED-CHAIN-AMINO-ACID AMINOTRANSFERASE"/>
    <property type="match status" value="1"/>
</dbReference>
<dbReference type="EC" id="2.6.1.42" evidence="10"/>
<comment type="catalytic activity">
    <reaction evidence="10">
        <text>L-valine + 2-oxoglutarate = 3-methyl-2-oxobutanoate + L-glutamate</text>
        <dbReference type="Rhea" id="RHEA:24813"/>
        <dbReference type="ChEBI" id="CHEBI:11851"/>
        <dbReference type="ChEBI" id="CHEBI:16810"/>
        <dbReference type="ChEBI" id="CHEBI:29985"/>
        <dbReference type="ChEBI" id="CHEBI:57762"/>
        <dbReference type="EC" id="2.6.1.42"/>
    </reaction>
</comment>
<protein>
    <recommendedName>
        <fullName evidence="10">Branched-chain-amino-acid aminotransferase</fullName>
        <ecNumber evidence="10">2.6.1.42</ecNumber>
    </recommendedName>
</protein>
<dbReference type="CDD" id="cd01557">
    <property type="entry name" value="BCAT_beta_family"/>
    <property type="match status" value="1"/>
</dbReference>
<keyword evidence="12" id="KW-1185">Reference proteome</keyword>
<keyword evidence="6 9" id="KW-0663">Pyridoxal phosphate</keyword>
<keyword evidence="5 10" id="KW-0808">Transferase</keyword>
<organism evidence="11 12">
    <name type="scientific">Necator americanus</name>
    <name type="common">Human hookworm</name>
    <dbReference type="NCBI Taxonomy" id="51031"/>
    <lineage>
        <taxon>Eukaryota</taxon>
        <taxon>Metazoa</taxon>
        <taxon>Ecdysozoa</taxon>
        <taxon>Nematoda</taxon>
        <taxon>Chromadorea</taxon>
        <taxon>Rhabditida</taxon>
        <taxon>Rhabditina</taxon>
        <taxon>Rhabditomorpha</taxon>
        <taxon>Strongyloidea</taxon>
        <taxon>Ancylostomatidae</taxon>
        <taxon>Bunostominae</taxon>
        <taxon>Necator</taxon>
    </lineage>
</organism>
<comment type="similarity">
    <text evidence="2 8">Belongs to the class-IV pyridoxal-phosphate-dependent aminotransferase family.</text>
</comment>
<evidence type="ECO:0000256" key="8">
    <source>
        <dbReference type="RuleBase" id="RU004106"/>
    </source>
</evidence>
<name>A0ABR1C2Q8_NECAM</name>
<dbReference type="NCBIfam" id="TIGR01123">
    <property type="entry name" value="ilvE_II"/>
    <property type="match status" value="1"/>
</dbReference>
<dbReference type="EMBL" id="JAVFWL010000002">
    <property type="protein sequence ID" value="KAK6732430.1"/>
    <property type="molecule type" value="Genomic_DNA"/>
</dbReference>
<evidence type="ECO:0000256" key="5">
    <source>
        <dbReference type="ARBA" id="ARBA00022679"/>
    </source>
</evidence>
<evidence type="ECO:0000256" key="6">
    <source>
        <dbReference type="ARBA" id="ARBA00022898"/>
    </source>
</evidence>
<dbReference type="Pfam" id="PF01063">
    <property type="entry name" value="Aminotran_4"/>
    <property type="match status" value="1"/>
</dbReference>
<comment type="caution">
    <text evidence="11">The sequence shown here is derived from an EMBL/GenBank/DDBJ whole genome shotgun (WGS) entry which is preliminary data.</text>
</comment>
<dbReference type="InterPro" id="IPR036038">
    <property type="entry name" value="Aminotransferase-like"/>
</dbReference>
<evidence type="ECO:0000256" key="1">
    <source>
        <dbReference type="ARBA" id="ARBA00001933"/>
    </source>
</evidence>
<keyword evidence="3 10" id="KW-0032">Aminotransferase</keyword>
<evidence type="ECO:0000256" key="4">
    <source>
        <dbReference type="ARBA" id="ARBA00022605"/>
    </source>
</evidence>
<dbReference type="InterPro" id="IPR043131">
    <property type="entry name" value="BCAT-like_N"/>
</dbReference>
<dbReference type="PANTHER" id="PTHR11825">
    <property type="entry name" value="SUBGROUP IIII AMINOTRANSFERASE"/>
    <property type="match status" value="1"/>
</dbReference>
<dbReference type="InterPro" id="IPR033939">
    <property type="entry name" value="BCAT_family"/>
</dbReference>
<evidence type="ECO:0000256" key="2">
    <source>
        <dbReference type="ARBA" id="ARBA00009320"/>
    </source>
</evidence>
<dbReference type="InterPro" id="IPR018300">
    <property type="entry name" value="Aminotrans_IV_CS"/>
</dbReference>
<dbReference type="SUPFAM" id="SSF56752">
    <property type="entry name" value="D-aminoacid aminotransferase-like PLP-dependent enzymes"/>
    <property type="match status" value="1"/>
</dbReference>
<proteinExistence type="inferred from homology"/>
<dbReference type="NCBIfam" id="NF009897">
    <property type="entry name" value="PRK13357.1"/>
    <property type="match status" value="1"/>
</dbReference>
<evidence type="ECO:0000313" key="11">
    <source>
        <dbReference type="EMBL" id="KAK6732430.1"/>
    </source>
</evidence>
<dbReference type="InterPro" id="IPR001544">
    <property type="entry name" value="Aminotrans_IV"/>
</dbReference>
<evidence type="ECO:0000256" key="7">
    <source>
        <dbReference type="ARBA" id="ARBA00023304"/>
    </source>
</evidence>